<gene>
    <name evidence="2" type="ORF">ST47_g2995</name>
</gene>
<dbReference type="Proteomes" id="UP000076837">
    <property type="component" value="Unassembled WGS sequence"/>
</dbReference>
<proteinExistence type="predicted"/>
<feature type="compositionally biased region" description="Basic and acidic residues" evidence="1">
    <location>
        <begin position="22"/>
        <end position="34"/>
    </location>
</feature>
<dbReference type="AlphaFoldDB" id="A0A163INK8"/>
<feature type="compositionally biased region" description="Low complexity" evidence="1">
    <location>
        <begin position="1"/>
        <end position="18"/>
    </location>
</feature>
<dbReference type="OrthoDB" id="3942472at2759"/>
<keyword evidence="3" id="KW-1185">Reference proteome</keyword>
<organism evidence="2 3">
    <name type="scientific">Didymella rabiei</name>
    <name type="common">Chickpea ascochyta blight fungus</name>
    <name type="synonym">Mycosphaerella rabiei</name>
    <dbReference type="NCBI Taxonomy" id="5454"/>
    <lineage>
        <taxon>Eukaryota</taxon>
        <taxon>Fungi</taxon>
        <taxon>Dikarya</taxon>
        <taxon>Ascomycota</taxon>
        <taxon>Pezizomycotina</taxon>
        <taxon>Dothideomycetes</taxon>
        <taxon>Pleosporomycetidae</taxon>
        <taxon>Pleosporales</taxon>
        <taxon>Pleosporineae</taxon>
        <taxon>Didymellaceae</taxon>
        <taxon>Ascochyta</taxon>
    </lineage>
</organism>
<comment type="caution">
    <text evidence="2">The sequence shown here is derived from an EMBL/GenBank/DDBJ whole genome shotgun (WGS) entry which is preliminary data.</text>
</comment>
<evidence type="ECO:0000256" key="1">
    <source>
        <dbReference type="SAM" id="MobiDB-lite"/>
    </source>
</evidence>
<protein>
    <submittedName>
        <fullName evidence="2">Uncharacterized protein</fullName>
    </submittedName>
</protein>
<evidence type="ECO:0000313" key="3">
    <source>
        <dbReference type="Proteomes" id="UP000076837"/>
    </source>
</evidence>
<accession>A0A163INK8</accession>
<dbReference type="EMBL" id="JYNV01000119">
    <property type="protein sequence ID" value="KZM25842.1"/>
    <property type="molecule type" value="Genomic_DNA"/>
</dbReference>
<reference evidence="2 3" key="1">
    <citation type="journal article" date="2016" name="Sci. Rep.">
        <title>Draft genome sequencing and secretome analysis of fungal phytopathogen Ascochyta rabiei provides insight into the necrotrophic effector repertoire.</title>
        <authorList>
            <person name="Verma S."/>
            <person name="Gazara R.K."/>
            <person name="Nizam S."/>
            <person name="Parween S."/>
            <person name="Chattopadhyay D."/>
            <person name="Verma P.K."/>
        </authorList>
    </citation>
    <scope>NUCLEOTIDE SEQUENCE [LARGE SCALE GENOMIC DNA]</scope>
    <source>
        <strain evidence="2 3">ArDII</strain>
    </source>
</reference>
<dbReference type="InterPro" id="IPR038883">
    <property type="entry name" value="AN11006-like"/>
</dbReference>
<name>A0A163INK8_DIDRA</name>
<dbReference type="PANTHER" id="PTHR42085:SF1">
    <property type="entry name" value="F-BOX DOMAIN-CONTAINING PROTEIN"/>
    <property type="match status" value="1"/>
</dbReference>
<sequence length="340" mass="39373">MVVPSFARATAASALKASPQSDKTRDVMTPEQRRSTKASTGGLRAAKTLKRPSTLSKRDRESIAYNADLHYIKASNPSKPCPLAALPSELRTLIYTYAFDDFQRPVLMNYRRVRHSPSALLQICRAVRIEAAYIYYTSTAFTWTIKNLNFVTIAKWLSNLNPLHRALLSRNENLVIETTGELQKSYTYPPQDYLLDDTIHNHWKACQPFGNLYAVKDERVRINFIMFCRLASWLDLCSKPVYAHVKWRYAFDMPQDSYSKRELNRSLGQHERSVRIFLQHQLKKLWIRNRCEKRIKQHVLDLAEAFIGAYAKMEDSGPSVYPFDDMVGRLNAQRTLVETW</sequence>
<dbReference type="PANTHER" id="PTHR42085">
    <property type="entry name" value="F-BOX DOMAIN-CONTAINING PROTEIN"/>
    <property type="match status" value="1"/>
</dbReference>
<feature type="region of interest" description="Disordered" evidence="1">
    <location>
        <begin position="1"/>
        <end position="57"/>
    </location>
</feature>
<evidence type="ECO:0000313" key="2">
    <source>
        <dbReference type="EMBL" id="KZM25842.1"/>
    </source>
</evidence>